<evidence type="ECO:0000313" key="3">
    <source>
        <dbReference type="Proteomes" id="UP000544090"/>
    </source>
</evidence>
<gene>
    <name evidence="2" type="ORF">HGG74_16525</name>
</gene>
<organism evidence="2 3">
    <name type="scientific">Arthrobacter mobilis</name>
    <dbReference type="NCBI Taxonomy" id="2724944"/>
    <lineage>
        <taxon>Bacteria</taxon>
        <taxon>Bacillati</taxon>
        <taxon>Actinomycetota</taxon>
        <taxon>Actinomycetes</taxon>
        <taxon>Micrococcales</taxon>
        <taxon>Micrococcaceae</taxon>
        <taxon>Arthrobacter</taxon>
    </lineage>
</organism>
<dbReference type="EMBL" id="JAAZSQ010000019">
    <property type="protein sequence ID" value="NKX56109.1"/>
    <property type="molecule type" value="Genomic_DNA"/>
</dbReference>
<evidence type="ECO:0000313" key="2">
    <source>
        <dbReference type="EMBL" id="NKX56109.1"/>
    </source>
</evidence>
<dbReference type="RefSeq" id="WP_168488122.1">
    <property type="nucleotide sequence ID" value="NZ_JAAZSQ010000019.1"/>
</dbReference>
<keyword evidence="1" id="KW-1133">Transmembrane helix</keyword>
<comment type="caution">
    <text evidence="2">The sequence shown here is derived from an EMBL/GenBank/DDBJ whole genome shotgun (WGS) entry which is preliminary data.</text>
</comment>
<dbReference type="Proteomes" id="UP000544090">
    <property type="component" value="Unassembled WGS sequence"/>
</dbReference>
<reference evidence="2 3" key="1">
    <citation type="submission" date="2020-04" db="EMBL/GenBank/DDBJ databases">
        <title>Arthrobacter sp. nov.</title>
        <authorList>
            <person name="Liu S."/>
        </authorList>
    </citation>
    <scope>NUCLEOTIDE SEQUENCE [LARGE SCALE GENOMIC DNA]</scope>
    <source>
        <strain evidence="2 3">E918</strain>
    </source>
</reference>
<evidence type="ECO:0000256" key="1">
    <source>
        <dbReference type="SAM" id="Phobius"/>
    </source>
</evidence>
<keyword evidence="3" id="KW-1185">Reference proteome</keyword>
<dbReference type="AlphaFoldDB" id="A0A7X6K6N2"/>
<proteinExistence type="predicted"/>
<protein>
    <submittedName>
        <fullName evidence="2">Uncharacterized protein</fullName>
    </submittedName>
</protein>
<keyword evidence="1" id="KW-0812">Transmembrane</keyword>
<name>A0A7X6K6N2_9MICC</name>
<keyword evidence="1" id="KW-0472">Membrane</keyword>
<accession>A0A7X6K6N2</accession>
<sequence>MWSIVLMALAGLLAGGAISFRRQRLPKALVAAFWVLAAMSLLAAWLLTLEPAK</sequence>
<feature type="transmembrane region" description="Helical" evidence="1">
    <location>
        <begin position="29"/>
        <end position="49"/>
    </location>
</feature>